<dbReference type="Proteomes" id="UP000252519">
    <property type="component" value="Unassembled WGS sequence"/>
</dbReference>
<name>A0A368F7H7_ANCCA</name>
<dbReference type="AlphaFoldDB" id="A0A368F7H7"/>
<evidence type="ECO:0000313" key="3">
    <source>
        <dbReference type="Proteomes" id="UP000252519"/>
    </source>
</evidence>
<keyword evidence="1" id="KW-0732">Signal</keyword>
<evidence type="ECO:0000313" key="2">
    <source>
        <dbReference type="EMBL" id="RCN28053.1"/>
    </source>
</evidence>
<proteinExistence type="predicted"/>
<evidence type="ECO:0000256" key="1">
    <source>
        <dbReference type="SAM" id="SignalP"/>
    </source>
</evidence>
<protein>
    <recommendedName>
        <fullName evidence="4">Surfactant protein B</fullName>
    </recommendedName>
</protein>
<sequence length="326" mass="35460">MRRLVLCLLLAGLKIDPILVLSTTITTLMSQVLNESCSHISAFCTADFSKEDAFKYGRTFFNECTLCRVQNAVKQRPELLKEITSKIPALPDVFRPHAMLAVQRWTKECSESPISDCRSACGAQTSNSTGCEELVALNGRLNEFLVSLQKDAAKQCSGQSNEKSCLEQQHSSNGLVSAAVKEAIQSLASLIDPRKSCGIVNDSSALQHPGLSYTNGQFLTCQLCYSFLQFLNTVVASGQTQTSRTILNALGVAGQKVCVAINLPALLHLLVPALGNLDCKDMPGVIIFVFQYVLSPKLGAQAQQTCSLQLSIIITWLTKLPYSNIH</sequence>
<dbReference type="EMBL" id="JOJR01003104">
    <property type="protein sequence ID" value="RCN28053.1"/>
    <property type="molecule type" value="Genomic_DNA"/>
</dbReference>
<keyword evidence="3" id="KW-1185">Reference proteome</keyword>
<reference evidence="2 3" key="1">
    <citation type="submission" date="2014-10" db="EMBL/GenBank/DDBJ databases">
        <title>Draft genome of the hookworm Ancylostoma caninum.</title>
        <authorList>
            <person name="Mitreva M."/>
        </authorList>
    </citation>
    <scope>NUCLEOTIDE SEQUENCE [LARGE SCALE GENOMIC DNA]</scope>
    <source>
        <strain evidence="2 3">Baltimore</strain>
    </source>
</reference>
<feature type="signal peptide" evidence="1">
    <location>
        <begin position="1"/>
        <end position="22"/>
    </location>
</feature>
<organism evidence="2 3">
    <name type="scientific">Ancylostoma caninum</name>
    <name type="common">Dog hookworm</name>
    <dbReference type="NCBI Taxonomy" id="29170"/>
    <lineage>
        <taxon>Eukaryota</taxon>
        <taxon>Metazoa</taxon>
        <taxon>Ecdysozoa</taxon>
        <taxon>Nematoda</taxon>
        <taxon>Chromadorea</taxon>
        <taxon>Rhabditida</taxon>
        <taxon>Rhabditina</taxon>
        <taxon>Rhabditomorpha</taxon>
        <taxon>Strongyloidea</taxon>
        <taxon>Ancylostomatidae</taxon>
        <taxon>Ancylostomatinae</taxon>
        <taxon>Ancylostoma</taxon>
    </lineage>
</organism>
<dbReference type="OrthoDB" id="5873843at2759"/>
<accession>A0A368F7H7</accession>
<comment type="caution">
    <text evidence="2">The sequence shown here is derived from an EMBL/GenBank/DDBJ whole genome shotgun (WGS) entry which is preliminary data.</text>
</comment>
<feature type="chain" id="PRO_5016950576" description="Surfactant protein B" evidence="1">
    <location>
        <begin position="23"/>
        <end position="326"/>
    </location>
</feature>
<gene>
    <name evidence="2" type="ORF">ANCCAN_26209</name>
</gene>
<evidence type="ECO:0008006" key="4">
    <source>
        <dbReference type="Google" id="ProtNLM"/>
    </source>
</evidence>